<evidence type="ECO:0000313" key="3">
    <source>
        <dbReference type="Proteomes" id="UP000541444"/>
    </source>
</evidence>
<evidence type="ECO:0000256" key="1">
    <source>
        <dbReference type="SAM" id="MobiDB-lite"/>
    </source>
</evidence>
<organism evidence="2 3">
    <name type="scientific">Kingdonia uniflora</name>
    <dbReference type="NCBI Taxonomy" id="39325"/>
    <lineage>
        <taxon>Eukaryota</taxon>
        <taxon>Viridiplantae</taxon>
        <taxon>Streptophyta</taxon>
        <taxon>Embryophyta</taxon>
        <taxon>Tracheophyta</taxon>
        <taxon>Spermatophyta</taxon>
        <taxon>Magnoliopsida</taxon>
        <taxon>Ranunculales</taxon>
        <taxon>Circaeasteraceae</taxon>
        <taxon>Kingdonia</taxon>
    </lineage>
</organism>
<proteinExistence type="predicted"/>
<keyword evidence="3" id="KW-1185">Reference proteome</keyword>
<dbReference type="EMBL" id="JACGCM010000049">
    <property type="protein sequence ID" value="KAF6176761.1"/>
    <property type="molecule type" value="Genomic_DNA"/>
</dbReference>
<sequence length="160" mass="17299">MVTLENRVQGLKAVVEDMVQDLAGSLGRRPTTFMNTFEGSPNRVLGKYNGFPDYSGTKLGRAGDGQANFLERFLSSDNYSYDAPRNGHMGSSRRGLVDVRSPTSENDGDQVGNRRAWDKGSGPLGSVRALLLEVSGLKDEVTFEAIRGAGEEDGQSRGPK</sequence>
<protein>
    <submittedName>
        <fullName evidence="2">Uncharacterized protein</fullName>
    </submittedName>
</protein>
<reference evidence="2 3" key="1">
    <citation type="journal article" date="2020" name="IScience">
        <title>Genome Sequencing of the Endangered Kingdonia uniflora (Circaeasteraceae, Ranunculales) Reveals Potential Mechanisms of Evolutionary Specialization.</title>
        <authorList>
            <person name="Sun Y."/>
            <person name="Deng T."/>
            <person name="Zhang A."/>
            <person name="Moore M.J."/>
            <person name="Landis J.B."/>
            <person name="Lin N."/>
            <person name="Zhang H."/>
            <person name="Zhang X."/>
            <person name="Huang J."/>
            <person name="Zhang X."/>
            <person name="Sun H."/>
            <person name="Wang H."/>
        </authorList>
    </citation>
    <scope>NUCLEOTIDE SEQUENCE [LARGE SCALE GENOMIC DNA]</scope>
    <source>
        <strain evidence="2">TB1705</strain>
        <tissue evidence="2">Leaf</tissue>
    </source>
</reference>
<feature type="region of interest" description="Disordered" evidence="1">
    <location>
        <begin position="84"/>
        <end position="123"/>
    </location>
</feature>
<dbReference type="OrthoDB" id="298726at2759"/>
<evidence type="ECO:0000313" key="2">
    <source>
        <dbReference type="EMBL" id="KAF6176761.1"/>
    </source>
</evidence>
<dbReference type="AlphaFoldDB" id="A0A7J7PBD5"/>
<name>A0A7J7PBD5_9MAGN</name>
<comment type="caution">
    <text evidence="2">The sequence shown here is derived from an EMBL/GenBank/DDBJ whole genome shotgun (WGS) entry which is preliminary data.</text>
</comment>
<accession>A0A7J7PBD5</accession>
<dbReference type="Proteomes" id="UP000541444">
    <property type="component" value="Unassembled WGS sequence"/>
</dbReference>
<gene>
    <name evidence="2" type="ORF">GIB67_031572</name>
</gene>